<organism evidence="2 3">
    <name type="scientific">Streptomyces millisiae</name>
    <dbReference type="NCBI Taxonomy" id="3075542"/>
    <lineage>
        <taxon>Bacteria</taxon>
        <taxon>Bacillati</taxon>
        <taxon>Actinomycetota</taxon>
        <taxon>Actinomycetes</taxon>
        <taxon>Kitasatosporales</taxon>
        <taxon>Streptomycetaceae</taxon>
        <taxon>Streptomyces</taxon>
    </lineage>
</organism>
<name>A0ABU2LH88_9ACTN</name>
<dbReference type="EMBL" id="JAVREM010000001">
    <property type="protein sequence ID" value="MDT0316950.1"/>
    <property type="molecule type" value="Genomic_DNA"/>
</dbReference>
<proteinExistence type="predicted"/>
<keyword evidence="3" id="KW-1185">Reference proteome</keyword>
<sequence>MAIVFAHLLSREAPGIEQLYVRLHTEVWGREFGLRGERHSPRRVARRLAVCARRPGWSAVVGYEGSVPVGYCHGYTLEAATSWWSDLSTPSLGPAEAQDGCRTAVLEEIVVRRPWRRRGVGRCMHDAWLSRRAETRVTLQVKPDAGAGSVQALYHEWGYRDVGRRVPVPGSGAPELVVMLRSRITPLDS</sequence>
<comment type="caution">
    <text evidence="2">The sequence shown here is derived from an EMBL/GenBank/DDBJ whole genome shotgun (WGS) entry which is preliminary data.</text>
</comment>
<dbReference type="RefSeq" id="WP_311594677.1">
    <property type="nucleotide sequence ID" value="NZ_JAVREM010000001.1"/>
</dbReference>
<accession>A0ABU2LH88</accession>
<dbReference type="Gene3D" id="3.40.630.30">
    <property type="match status" value="1"/>
</dbReference>
<evidence type="ECO:0000313" key="2">
    <source>
        <dbReference type="EMBL" id="MDT0316950.1"/>
    </source>
</evidence>
<reference evidence="3" key="1">
    <citation type="submission" date="2023-07" db="EMBL/GenBank/DDBJ databases">
        <title>30 novel species of actinomycetes from the DSMZ collection.</title>
        <authorList>
            <person name="Nouioui I."/>
        </authorList>
    </citation>
    <scope>NUCLEOTIDE SEQUENCE [LARGE SCALE GENOMIC DNA]</scope>
    <source>
        <strain evidence="3">DSM 44918</strain>
    </source>
</reference>
<protein>
    <submittedName>
        <fullName evidence="2">N-acetyltransferase</fullName>
    </submittedName>
</protein>
<dbReference type="SUPFAM" id="SSF55729">
    <property type="entry name" value="Acyl-CoA N-acyltransferases (Nat)"/>
    <property type="match status" value="1"/>
</dbReference>
<dbReference type="PROSITE" id="PS51186">
    <property type="entry name" value="GNAT"/>
    <property type="match status" value="1"/>
</dbReference>
<evidence type="ECO:0000313" key="3">
    <source>
        <dbReference type="Proteomes" id="UP001183420"/>
    </source>
</evidence>
<dbReference type="InterPro" id="IPR000182">
    <property type="entry name" value="GNAT_dom"/>
</dbReference>
<gene>
    <name evidence="2" type="ORF">RNC47_01210</name>
</gene>
<dbReference type="Proteomes" id="UP001183420">
    <property type="component" value="Unassembled WGS sequence"/>
</dbReference>
<feature type="domain" description="N-acetyltransferase" evidence="1">
    <location>
        <begin position="3"/>
        <end position="181"/>
    </location>
</feature>
<evidence type="ECO:0000259" key="1">
    <source>
        <dbReference type="PROSITE" id="PS51186"/>
    </source>
</evidence>
<dbReference type="InterPro" id="IPR016181">
    <property type="entry name" value="Acyl_CoA_acyltransferase"/>
</dbReference>